<feature type="compositionally biased region" description="Low complexity" evidence="1">
    <location>
        <begin position="118"/>
        <end position="137"/>
    </location>
</feature>
<feature type="region of interest" description="Disordered" evidence="1">
    <location>
        <begin position="102"/>
        <end position="198"/>
    </location>
</feature>
<keyword evidence="3" id="KW-1185">Reference proteome</keyword>
<dbReference type="Proteomes" id="UP000730481">
    <property type="component" value="Unassembled WGS sequence"/>
</dbReference>
<accession>A0A9P5AIV6</accession>
<organism evidence="2 3">
    <name type="scientific">Fusarium beomiforme</name>
    <dbReference type="NCBI Taxonomy" id="44412"/>
    <lineage>
        <taxon>Eukaryota</taxon>
        <taxon>Fungi</taxon>
        <taxon>Dikarya</taxon>
        <taxon>Ascomycota</taxon>
        <taxon>Pezizomycotina</taxon>
        <taxon>Sordariomycetes</taxon>
        <taxon>Hypocreomycetidae</taxon>
        <taxon>Hypocreales</taxon>
        <taxon>Nectriaceae</taxon>
        <taxon>Fusarium</taxon>
        <taxon>Fusarium burgessii species complex</taxon>
    </lineage>
</organism>
<comment type="caution">
    <text evidence="2">The sequence shown here is derived from an EMBL/GenBank/DDBJ whole genome shotgun (WGS) entry which is preliminary data.</text>
</comment>
<reference evidence="2" key="2">
    <citation type="submission" date="2020-02" db="EMBL/GenBank/DDBJ databases">
        <title>Identification and distribution of gene clusters putatively required for synthesis of sphingolipid metabolism inhibitors in phylogenetically diverse species of the filamentous fungus Fusarium.</title>
        <authorList>
            <person name="Kim H.-S."/>
            <person name="Busman M."/>
            <person name="Brown D.W."/>
            <person name="Divon H."/>
            <person name="Uhlig S."/>
            <person name="Proctor R.H."/>
        </authorList>
    </citation>
    <scope>NUCLEOTIDE SEQUENCE</scope>
    <source>
        <strain evidence="2">NRRL 25174</strain>
    </source>
</reference>
<name>A0A9P5AIV6_9HYPO</name>
<reference evidence="2" key="1">
    <citation type="journal article" date="2017" name="Mycologia">
        <title>Fusarium algeriense, sp. nov., a novel toxigenic crown rot pathogen of durum wheat from Algeria is nested in the Fusarium burgessii species complex.</title>
        <authorList>
            <person name="Laraba I."/>
            <person name="Keddad A."/>
            <person name="Boureghda H."/>
            <person name="Abdallah N."/>
            <person name="Vaughan M.M."/>
            <person name="Proctor R.H."/>
            <person name="Busman M."/>
            <person name="O'Donnell K."/>
        </authorList>
    </citation>
    <scope>NUCLEOTIDE SEQUENCE</scope>
    <source>
        <strain evidence="2">NRRL 25174</strain>
    </source>
</reference>
<feature type="compositionally biased region" description="Basic and acidic residues" evidence="1">
    <location>
        <begin position="102"/>
        <end position="114"/>
    </location>
</feature>
<feature type="compositionally biased region" description="Basic and acidic residues" evidence="1">
    <location>
        <begin position="178"/>
        <end position="191"/>
    </location>
</feature>
<dbReference type="AlphaFoldDB" id="A0A9P5AIV6"/>
<sequence>MADLMIPWESLTEGQAKEILRRGLMHLKKLGKPYGQRLLRELCDEDAMSNGLTTPDDTPRNLAEDSQTITVTDIEMDEAATISSGELDPRFGNCNHNEMRIELDQADPLKKGTDSSEAEFSSKSSSHLDSTTSPSDTGKQSDNEDQPATEEQSDNDDQPATEEQSDTEEPARPRPKPNKPDKPNGSRKDPFKIVQKKSNPDEFKIFKNTWALAQHIEGNTSKSDVDLLTSDFGRIYFLMKQEEAAIMDTASVKRFRFSKFLWTAVILGQKFTERSNLSYEKRKKNSPRGRIKHPSDCKRVPDDEIYNQLTKECHCRMGAGYDYKRSTQRTVKEEIRQFVQIGLLCINLVKEYGWGSMIIPSTLLEKADNMNGSFKRMGKKKFPSIFDHIKSKYDEEPGWRRELREISSTLFTCMTQGIPEGYTLKILNLPKPRRKEDMPSLSLAEWFRFEPRVKAAPEVTSTEAPLSWLTTEDCQVLGRVQPSPGLDSQRRSYLDNSHEIQASSFQNENLCFSGTIPNHPMHNTVSIGHNQEPRNTLSQQNLPDGGMLNPNTLIHQPFVNSTPKSNDQEPQTPMFQNGAQCYPALSQFGFNAQDSPQVSSFDLDKCLDEYINMPSTPANPCTESELATVFTSCASVWRQ</sequence>
<evidence type="ECO:0000313" key="2">
    <source>
        <dbReference type="EMBL" id="KAF4339513.1"/>
    </source>
</evidence>
<evidence type="ECO:0000256" key="1">
    <source>
        <dbReference type="SAM" id="MobiDB-lite"/>
    </source>
</evidence>
<gene>
    <name evidence="2" type="ORF">FBEOM_6575</name>
</gene>
<protein>
    <submittedName>
        <fullName evidence="2">Uncharacterized protein</fullName>
    </submittedName>
</protein>
<proteinExistence type="predicted"/>
<feature type="compositionally biased region" description="Acidic residues" evidence="1">
    <location>
        <begin position="143"/>
        <end position="168"/>
    </location>
</feature>
<dbReference type="EMBL" id="PVQB02000283">
    <property type="protein sequence ID" value="KAF4339513.1"/>
    <property type="molecule type" value="Genomic_DNA"/>
</dbReference>
<evidence type="ECO:0000313" key="3">
    <source>
        <dbReference type="Proteomes" id="UP000730481"/>
    </source>
</evidence>
<dbReference type="OrthoDB" id="5064746at2759"/>